<keyword evidence="1" id="KW-0479">Metal-binding</keyword>
<comment type="caution">
    <text evidence="3">The sequence shown here is derived from an EMBL/GenBank/DDBJ whole genome shotgun (WGS) entry which is preliminary data.</text>
</comment>
<dbReference type="RefSeq" id="WP_188976124.1">
    <property type="nucleotide sequence ID" value="NZ_BMPG01000001.1"/>
</dbReference>
<dbReference type="PANTHER" id="PTHR35848">
    <property type="entry name" value="OXALATE-BINDING PROTEIN"/>
    <property type="match status" value="1"/>
</dbReference>
<dbReference type="InterPro" id="IPR013096">
    <property type="entry name" value="Cupin_2"/>
</dbReference>
<dbReference type="Proteomes" id="UP000607197">
    <property type="component" value="Unassembled WGS sequence"/>
</dbReference>
<protein>
    <recommendedName>
        <fullName evidence="2">Cupin type-2 domain-containing protein</fullName>
    </recommendedName>
</protein>
<reference evidence="3" key="1">
    <citation type="journal article" date="2014" name="Int. J. Syst. Evol. Microbiol.">
        <title>Complete genome sequence of Corynebacterium casei LMG S-19264T (=DSM 44701T), isolated from a smear-ripened cheese.</title>
        <authorList>
            <consortium name="US DOE Joint Genome Institute (JGI-PGF)"/>
            <person name="Walter F."/>
            <person name="Albersmeier A."/>
            <person name="Kalinowski J."/>
            <person name="Ruckert C."/>
        </authorList>
    </citation>
    <scope>NUCLEOTIDE SEQUENCE</scope>
    <source>
        <strain evidence="3">JCM 19596</strain>
    </source>
</reference>
<dbReference type="InterPro" id="IPR011051">
    <property type="entry name" value="RmlC_Cupin_sf"/>
</dbReference>
<dbReference type="InterPro" id="IPR051610">
    <property type="entry name" value="GPI/OXD"/>
</dbReference>
<evidence type="ECO:0000313" key="3">
    <source>
        <dbReference type="EMBL" id="GGL52344.1"/>
    </source>
</evidence>
<name>A0A830FG80_9EURY</name>
<evidence type="ECO:0000256" key="1">
    <source>
        <dbReference type="ARBA" id="ARBA00022723"/>
    </source>
</evidence>
<accession>A0A830FG80</accession>
<dbReference type="Gene3D" id="2.60.120.10">
    <property type="entry name" value="Jelly Rolls"/>
    <property type="match status" value="1"/>
</dbReference>
<dbReference type="Pfam" id="PF07883">
    <property type="entry name" value="Cupin_2"/>
    <property type="match status" value="1"/>
</dbReference>
<dbReference type="InterPro" id="IPR014710">
    <property type="entry name" value="RmlC-like_jellyroll"/>
</dbReference>
<dbReference type="AlphaFoldDB" id="A0A830FG80"/>
<feature type="domain" description="Cupin type-2" evidence="2">
    <location>
        <begin position="38"/>
        <end position="106"/>
    </location>
</feature>
<dbReference type="OrthoDB" id="305577at2157"/>
<dbReference type="PANTHER" id="PTHR35848:SF9">
    <property type="entry name" value="SLL1358 PROTEIN"/>
    <property type="match status" value="1"/>
</dbReference>
<sequence length="116" mass="12461">MAYQTASASDVESVVDEEYGGMWFLKEPLEASELGVSVLELEPGARGMEHDESGTSQEEVYVCVDGEATFEIAGDTVTVGENEAVRVDAETTRQVFNRGEERLRLVIAGAPTSADA</sequence>
<organism evidence="3 4">
    <name type="scientific">Halocalculus aciditolerans</name>
    <dbReference type="NCBI Taxonomy" id="1383812"/>
    <lineage>
        <taxon>Archaea</taxon>
        <taxon>Methanobacteriati</taxon>
        <taxon>Methanobacteriota</taxon>
        <taxon>Stenosarchaea group</taxon>
        <taxon>Halobacteria</taxon>
        <taxon>Halobacteriales</taxon>
        <taxon>Halobacteriaceae</taxon>
        <taxon>Halocalculus</taxon>
    </lineage>
</organism>
<dbReference type="EMBL" id="BMPG01000001">
    <property type="protein sequence ID" value="GGL52344.1"/>
    <property type="molecule type" value="Genomic_DNA"/>
</dbReference>
<proteinExistence type="predicted"/>
<keyword evidence="4" id="KW-1185">Reference proteome</keyword>
<dbReference type="GO" id="GO:0046872">
    <property type="term" value="F:metal ion binding"/>
    <property type="evidence" value="ECO:0007669"/>
    <property type="project" value="UniProtKB-KW"/>
</dbReference>
<reference evidence="3" key="2">
    <citation type="submission" date="2020-09" db="EMBL/GenBank/DDBJ databases">
        <authorList>
            <person name="Sun Q."/>
            <person name="Ohkuma M."/>
        </authorList>
    </citation>
    <scope>NUCLEOTIDE SEQUENCE</scope>
    <source>
        <strain evidence="3">JCM 19596</strain>
    </source>
</reference>
<evidence type="ECO:0000259" key="2">
    <source>
        <dbReference type="Pfam" id="PF07883"/>
    </source>
</evidence>
<gene>
    <name evidence="3" type="ORF">GCM10009039_08270</name>
</gene>
<evidence type="ECO:0000313" key="4">
    <source>
        <dbReference type="Proteomes" id="UP000607197"/>
    </source>
</evidence>
<dbReference type="SUPFAM" id="SSF51182">
    <property type="entry name" value="RmlC-like cupins"/>
    <property type="match status" value="1"/>
</dbReference>